<sequence length="166" mass="18792">MNHGAVKIDRARASQLKISITQLLFYHKMATPTTPKSPKRSEYDTIKLARFFDAFGSKENDTSIGQIHQSLDFTLPPGTARGWLSKRDLLGSPAFRDSRKLASRLGRKTKVSASDIAKVRNSNDPLHEQPHQNNPKRSKTGQNAFNMIRARRSDLHRRLAIHMVYG</sequence>
<protein>
    <submittedName>
        <fullName evidence="2">Uncharacterized protein</fullName>
    </submittedName>
</protein>
<dbReference type="EMBL" id="MU253930">
    <property type="protein sequence ID" value="KAG9244089.1"/>
    <property type="molecule type" value="Genomic_DNA"/>
</dbReference>
<evidence type="ECO:0000256" key="1">
    <source>
        <dbReference type="SAM" id="MobiDB-lite"/>
    </source>
</evidence>
<dbReference type="Proteomes" id="UP000887226">
    <property type="component" value="Unassembled WGS sequence"/>
</dbReference>
<name>A0A9P7Z284_9HELO</name>
<proteinExistence type="predicted"/>
<evidence type="ECO:0000313" key="3">
    <source>
        <dbReference type="Proteomes" id="UP000887226"/>
    </source>
</evidence>
<dbReference type="AlphaFoldDB" id="A0A9P7Z284"/>
<dbReference type="OrthoDB" id="5410741at2759"/>
<comment type="caution">
    <text evidence="2">The sequence shown here is derived from an EMBL/GenBank/DDBJ whole genome shotgun (WGS) entry which is preliminary data.</text>
</comment>
<reference evidence="2" key="1">
    <citation type="journal article" date="2021" name="IMA Fungus">
        <title>Genomic characterization of three marine fungi, including Emericellopsis atlantica sp. nov. with signatures of a generalist lifestyle and marine biomass degradation.</title>
        <authorList>
            <person name="Hagestad O.C."/>
            <person name="Hou L."/>
            <person name="Andersen J.H."/>
            <person name="Hansen E.H."/>
            <person name="Altermark B."/>
            <person name="Li C."/>
            <person name="Kuhnert E."/>
            <person name="Cox R.J."/>
            <person name="Crous P.W."/>
            <person name="Spatafora J.W."/>
            <person name="Lail K."/>
            <person name="Amirebrahimi M."/>
            <person name="Lipzen A."/>
            <person name="Pangilinan J."/>
            <person name="Andreopoulos W."/>
            <person name="Hayes R.D."/>
            <person name="Ng V."/>
            <person name="Grigoriev I.V."/>
            <person name="Jackson S.A."/>
            <person name="Sutton T.D.S."/>
            <person name="Dobson A.D.W."/>
            <person name="Rama T."/>
        </authorList>
    </citation>
    <scope>NUCLEOTIDE SEQUENCE</scope>
    <source>
        <strain evidence="2">TRa3180A</strain>
    </source>
</reference>
<accession>A0A9P7Z284</accession>
<keyword evidence="3" id="KW-1185">Reference proteome</keyword>
<organism evidence="2 3">
    <name type="scientific">Calycina marina</name>
    <dbReference type="NCBI Taxonomy" id="1763456"/>
    <lineage>
        <taxon>Eukaryota</taxon>
        <taxon>Fungi</taxon>
        <taxon>Dikarya</taxon>
        <taxon>Ascomycota</taxon>
        <taxon>Pezizomycotina</taxon>
        <taxon>Leotiomycetes</taxon>
        <taxon>Helotiales</taxon>
        <taxon>Pezizellaceae</taxon>
        <taxon>Calycina</taxon>
    </lineage>
</organism>
<evidence type="ECO:0000313" key="2">
    <source>
        <dbReference type="EMBL" id="KAG9244089.1"/>
    </source>
</evidence>
<feature type="region of interest" description="Disordered" evidence="1">
    <location>
        <begin position="106"/>
        <end position="144"/>
    </location>
</feature>
<gene>
    <name evidence="2" type="ORF">BJ878DRAFT_86711</name>
</gene>